<feature type="domain" description="Peptidase M13 C-terminal" evidence="2">
    <location>
        <begin position="106"/>
        <end position="303"/>
    </location>
</feature>
<keyword evidence="4" id="KW-1185">Reference proteome</keyword>
<dbReference type="Proteomes" id="UP000288716">
    <property type="component" value="Unassembled WGS sequence"/>
</dbReference>
<comment type="caution">
    <text evidence="3">The sequence shown here is derived from an EMBL/GenBank/DDBJ whole genome shotgun (WGS) entry which is preliminary data.</text>
</comment>
<accession>A0A443SA12</accession>
<organism evidence="3 4">
    <name type="scientific">Leptotrombidium deliense</name>
    <dbReference type="NCBI Taxonomy" id="299467"/>
    <lineage>
        <taxon>Eukaryota</taxon>
        <taxon>Metazoa</taxon>
        <taxon>Ecdysozoa</taxon>
        <taxon>Arthropoda</taxon>
        <taxon>Chelicerata</taxon>
        <taxon>Arachnida</taxon>
        <taxon>Acari</taxon>
        <taxon>Acariformes</taxon>
        <taxon>Trombidiformes</taxon>
        <taxon>Prostigmata</taxon>
        <taxon>Anystina</taxon>
        <taxon>Parasitengona</taxon>
        <taxon>Trombiculoidea</taxon>
        <taxon>Trombiculidae</taxon>
        <taxon>Leptotrombidium</taxon>
    </lineage>
</organism>
<evidence type="ECO:0000313" key="3">
    <source>
        <dbReference type="EMBL" id="RWS24373.1"/>
    </source>
</evidence>
<dbReference type="AlphaFoldDB" id="A0A443SA12"/>
<gene>
    <name evidence="3" type="ORF">B4U80_01403</name>
</gene>
<dbReference type="InterPro" id="IPR042089">
    <property type="entry name" value="Peptidase_M13_dom_2"/>
</dbReference>
<dbReference type="PANTHER" id="PTHR11733:SF167">
    <property type="entry name" value="FI17812P1-RELATED"/>
    <property type="match status" value="1"/>
</dbReference>
<dbReference type="InterPro" id="IPR024079">
    <property type="entry name" value="MetalloPept_cat_dom_sf"/>
</dbReference>
<evidence type="ECO:0000256" key="1">
    <source>
        <dbReference type="ARBA" id="ARBA00007357"/>
    </source>
</evidence>
<comment type="similarity">
    <text evidence="1">Belongs to the peptidase M13 family.</text>
</comment>
<protein>
    <submittedName>
        <fullName evidence="3">Membrane metallo-endopeptidase-like 1 isoform X2</fullName>
    </submittedName>
</protein>
<dbReference type="InterPro" id="IPR000718">
    <property type="entry name" value="Peptidase_M13"/>
</dbReference>
<dbReference type="GO" id="GO:0016485">
    <property type="term" value="P:protein processing"/>
    <property type="evidence" value="ECO:0007669"/>
    <property type="project" value="TreeGrafter"/>
</dbReference>
<dbReference type="OrthoDB" id="6475849at2759"/>
<dbReference type="Pfam" id="PF01431">
    <property type="entry name" value="Peptidase_M13"/>
    <property type="match status" value="1"/>
</dbReference>
<sequence>MLNYIASPEWIANDTDVDALYENCFEKDFEMEKSCFAIKPSCTKETVINLPHISPPIHNHLQDANGLIIKPSVINAYYRPSENKICKRCFLAKIPNEQIIFIFTDILTSVLQPPYYYADAPLAVNFGGIGTVIGHEITHGFDVHGSRFDATGQPRNWWANQTMVRFQEKVKCFVKQYSDYVEPLTGGNVDGDLTIKDNIADNGGLHQSYEAYKTYSAIKHPEKDLKLPLAMSRFTTEQLYFISFANTYCANFKKEFAEQLLKTDEHAPFTARVIVTLSNSKEFSKAFKCKEGSRMNPKEKCEIW</sequence>
<proteinExistence type="inferred from homology"/>
<name>A0A443SA12_9ACAR</name>
<dbReference type="CDD" id="cd08662">
    <property type="entry name" value="M13"/>
    <property type="match status" value="1"/>
</dbReference>
<dbReference type="VEuPathDB" id="VectorBase:LDEU007666"/>
<dbReference type="PRINTS" id="PR00786">
    <property type="entry name" value="NEPRILYSIN"/>
</dbReference>
<dbReference type="Gene3D" id="1.10.1380.10">
    <property type="entry name" value="Neutral endopeptidase , domain2"/>
    <property type="match status" value="1"/>
</dbReference>
<dbReference type="GO" id="GO:0004222">
    <property type="term" value="F:metalloendopeptidase activity"/>
    <property type="evidence" value="ECO:0007669"/>
    <property type="project" value="InterPro"/>
</dbReference>
<evidence type="ECO:0000259" key="2">
    <source>
        <dbReference type="Pfam" id="PF01431"/>
    </source>
</evidence>
<dbReference type="SUPFAM" id="SSF55486">
    <property type="entry name" value="Metalloproteases ('zincins'), catalytic domain"/>
    <property type="match status" value="1"/>
</dbReference>
<dbReference type="GO" id="GO:0005886">
    <property type="term" value="C:plasma membrane"/>
    <property type="evidence" value="ECO:0007669"/>
    <property type="project" value="TreeGrafter"/>
</dbReference>
<dbReference type="InterPro" id="IPR018497">
    <property type="entry name" value="Peptidase_M13_C"/>
</dbReference>
<dbReference type="PROSITE" id="PS51885">
    <property type="entry name" value="NEPRILYSIN"/>
    <property type="match status" value="1"/>
</dbReference>
<dbReference type="STRING" id="299467.A0A443SA12"/>
<evidence type="ECO:0000313" key="4">
    <source>
        <dbReference type="Proteomes" id="UP000288716"/>
    </source>
</evidence>
<dbReference type="EMBL" id="NCKV01004960">
    <property type="protein sequence ID" value="RWS24373.1"/>
    <property type="molecule type" value="Genomic_DNA"/>
</dbReference>
<dbReference type="Gene3D" id="3.40.390.10">
    <property type="entry name" value="Collagenase (Catalytic Domain)"/>
    <property type="match status" value="1"/>
</dbReference>
<dbReference type="PANTHER" id="PTHR11733">
    <property type="entry name" value="ZINC METALLOPROTEASE FAMILY M13 NEPRILYSIN-RELATED"/>
    <property type="match status" value="1"/>
</dbReference>
<reference evidence="3 4" key="1">
    <citation type="journal article" date="2018" name="Gigascience">
        <title>Genomes of trombidid mites reveal novel predicted allergens and laterally-transferred genes associated with secondary metabolism.</title>
        <authorList>
            <person name="Dong X."/>
            <person name="Chaisiri K."/>
            <person name="Xia D."/>
            <person name="Armstrong S.D."/>
            <person name="Fang Y."/>
            <person name="Donnelly M.J."/>
            <person name="Kadowaki T."/>
            <person name="McGarry J.W."/>
            <person name="Darby A.C."/>
            <person name="Makepeace B.L."/>
        </authorList>
    </citation>
    <scope>NUCLEOTIDE SEQUENCE [LARGE SCALE GENOMIC DNA]</scope>
    <source>
        <strain evidence="3">UoL-UT</strain>
    </source>
</reference>